<dbReference type="InterPro" id="IPR027417">
    <property type="entry name" value="P-loop_NTPase"/>
</dbReference>
<keyword evidence="6" id="KW-0269">Exonuclease</keyword>
<dbReference type="PANTHER" id="PTHR30591:SF1">
    <property type="entry name" value="RECBCD ENZYME SUBUNIT RECC"/>
    <property type="match status" value="1"/>
</dbReference>
<evidence type="ECO:0000256" key="8">
    <source>
        <dbReference type="ARBA" id="ARBA00023125"/>
    </source>
</evidence>
<protein>
    <recommendedName>
        <fullName evidence="10">PD-(D/E)XK endonuclease-like domain-containing protein</fullName>
    </recommendedName>
</protein>
<dbReference type="GO" id="GO:0006310">
    <property type="term" value="P:DNA recombination"/>
    <property type="evidence" value="ECO:0007669"/>
    <property type="project" value="TreeGrafter"/>
</dbReference>
<dbReference type="GO" id="GO:0003677">
    <property type="term" value="F:DNA binding"/>
    <property type="evidence" value="ECO:0007669"/>
    <property type="project" value="UniProtKB-KW"/>
</dbReference>
<evidence type="ECO:0000256" key="6">
    <source>
        <dbReference type="ARBA" id="ARBA00022839"/>
    </source>
</evidence>
<evidence type="ECO:0000256" key="7">
    <source>
        <dbReference type="ARBA" id="ARBA00022840"/>
    </source>
</evidence>
<dbReference type="Gene3D" id="3.40.50.300">
    <property type="entry name" value="P-loop containing nucleotide triphosphate hydrolases"/>
    <property type="match status" value="2"/>
</dbReference>
<dbReference type="GO" id="GO:0004386">
    <property type="term" value="F:helicase activity"/>
    <property type="evidence" value="ECO:0007669"/>
    <property type="project" value="UniProtKB-KW"/>
</dbReference>
<dbReference type="InterPro" id="IPR011604">
    <property type="entry name" value="PDDEXK-like_dom_sf"/>
</dbReference>
<keyword evidence="5" id="KW-0347">Helicase</keyword>
<dbReference type="InterPro" id="IPR038726">
    <property type="entry name" value="PDDEXK_AddAB-type"/>
</dbReference>
<sequence>MLRVITGRFHPTLESALVEHLTRAKATDPLASLAIFVPSKSLAGHIRTLLAVEQRTPHVNLHVLTFHQLALRLAGEVSAFHALPRVVDELFFERLVRHIVRSKLSSQAPLQRLGQSAGTWGALWSTIRDLRDADVDPSQALQGLREGYFEEDDREWLGALTSLYAAVKEASKTLEVGTQDDLAQALIPFIPTALFLQSLKRVFYYGFYDLTQVQLSFFEAVSRTKDTALFFPLEDDPVYGFARRFFDRYIQPLVTTGEVMTRLERNSTHGAEHPVQLTIRSVIGVEEELAATCRTILDLVETNGYRFDEIGVAARALDPYSPSLQSIFDRHRIPFHTTASRPLVHEPICKLVLQLVSLPVNSFYRASVLDVVTSPLYGTDLTDDLSESYRPEQWKLLVQALHITRGVEEWKRLEQASQAALILDGEESQIGSLAIAPDVISLFWQVVSQLMKDCSTLPPRGTIGQMVAACRALVERRLRRPDAAESTVQDPQSDQRAMIWNAIDRIWMTLLELEPLTEEMSWDDFVELLTHTCERTRVPLHDSSSQGVMVLDVMAARGVSFKALVVLGLNEKVFPRYIREDAFLRDRHRRVLDATLGFKIDEKLTAYGEESLLFHLLCQAASQRLYLSYQRADETGRMLAASPSLEVAHRRFAFHEQPIDVVPRRLTDRVLQRPTIKQFLPPPELTQWLAMNGQDPIDLVQALGRDADTIRHATVALDRIEEEGKTLNLFDGMTGAVESHWERLIERGVAPTPLERYARCPFQYFASDVLRLEPSRVSLSQQPDAALVGTLCHATLRACYEQLVQAGWPSTRASDDMKERAIRMSVDQAAVDLESQHRTGHYLLWELAKDQIVTLMTAALEAEEAEQTEHPYQPIAFEVDGEGTIPNILDGALLKIRGRIDRLDRNRHSGTLRVVDYKFKVGSSMKPEDRNLTQSAVRGYRLQPPLYSCLTVPGQTTPSQVQFLFLAPGWSAPISRSMFERKSWTSETGGLIHRTITILIDGIRAGRFFIIPDGYCDHCEFRVICRREHAPTWWRAYRADEPKVLRTLRTQKIADE</sequence>
<keyword evidence="2" id="KW-0547">Nucleotide-binding</keyword>
<dbReference type="KEGG" id="nkf:Nkreftii_000789"/>
<evidence type="ECO:0000313" key="11">
    <source>
        <dbReference type="EMBL" id="QPD03015.1"/>
    </source>
</evidence>
<dbReference type="AlphaFoldDB" id="A0A7S8IYK0"/>
<dbReference type="GO" id="GO:0004527">
    <property type="term" value="F:exonuclease activity"/>
    <property type="evidence" value="ECO:0007669"/>
    <property type="project" value="UniProtKB-KW"/>
</dbReference>
<evidence type="ECO:0000256" key="2">
    <source>
        <dbReference type="ARBA" id="ARBA00022741"/>
    </source>
</evidence>
<dbReference type="EMBL" id="CP047423">
    <property type="protein sequence ID" value="QPD03015.1"/>
    <property type="molecule type" value="Genomic_DNA"/>
</dbReference>
<evidence type="ECO:0000256" key="1">
    <source>
        <dbReference type="ARBA" id="ARBA00022722"/>
    </source>
</evidence>
<evidence type="ECO:0000256" key="9">
    <source>
        <dbReference type="ARBA" id="ARBA00023204"/>
    </source>
</evidence>
<evidence type="ECO:0000259" key="10">
    <source>
        <dbReference type="Pfam" id="PF12705"/>
    </source>
</evidence>
<keyword evidence="3" id="KW-0227">DNA damage</keyword>
<organism evidence="11 12">
    <name type="scientific">Candidatus Nitrospira kreftii</name>
    <dbReference type="NCBI Taxonomy" id="2652173"/>
    <lineage>
        <taxon>Bacteria</taxon>
        <taxon>Pseudomonadati</taxon>
        <taxon>Nitrospirota</taxon>
        <taxon>Nitrospiria</taxon>
        <taxon>Nitrospirales</taxon>
        <taxon>Nitrospiraceae</taxon>
        <taxon>Nitrospira</taxon>
    </lineage>
</organism>
<proteinExistence type="predicted"/>
<evidence type="ECO:0000256" key="4">
    <source>
        <dbReference type="ARBA" id="ARBA00022801"/>
    </source>
</evidence>
<gene>
    <name evidence="11" type="ORF">Nkreftii_000789</name>
</gene>
<dbReference type="SUPFAM" id="SSF52540">
    <property type="entry name" value="P-loop containing nucleoside triphosphate hydrolases"/>
    <property type="match status" value="1"/>
</dbReference>
<dbReference type="GO" id="GO:0006281">
    <property type="term" value="P:DNA repair"/>
    <property type="evidence" value="ECO:0007669"/>
    <property type="project" value="UniProtKB-KW"/>
</dbReference>
<feature type="domain" description="PD-(D/E)XK endonuclease-like" evidence="10">
    <location>
        <begin position="750"/>
        <end position="1026"/>
    </location>
</feature>
<dbReference type="Pfam" id="PF12705">
    <property type="entry name" value="PDDEXK_1"/>
    <property type="match status" value="1"/>
</dbReference>
<keyword evidence="7" id="KW-0067">ATP-binding</keyword>
<dbReference type="PANTHER" id="PTHR30591">
    <property type="entry name" value="RECBCD ENZYME SUBUNIT RECC"/>
    <property type="match status" value="1"/>
</dbReference>
<evidence type="ECO:0000256" key="3">
    <source>
        <dbReference type="ARBA" id="ARBA00022763"/>
    </source>
</evidence>
<dbReference type="Proteomes" id="UP000593737">
    <property type="component" value="Chromosome"/>
</dbReference>
<evidence type="ECO:0000313" key="12">
    <source>
        <dbReference type="Proteomes" id="UP000593737"/>
    </source>
</evidence>
<name>A0A7S8IYK0_9BACT</name>
<dbReference type="Gene3D" id="3.90.320.10">
    <property type="match status" value="1"/>
</dbReference>
<evidence type="ECO:0000256" key="5">
    <source>
        <dbReference type="ARBA" id="ARBA00022806"/>
    </source>
</evidence>
<dbReference type="GO" id="GO:0005524">
    <property type="term" value="F:ATP binding"/>
    <property type="evidence" value="ECO:0007669"/>
    <property type="project" value="UniProtKB-KW"/>
</dbReference>
<reference evidence="11 12" key="1">
    <citation type="journal article" date="2020" name="ISME J.">
        <title>Enrichment and physiological characterization of a novel comammox Nitrospira indicates ammonium inhibition of complete nitrification.</title>
        <authorList>
            <person name="Sakoula D."/>
            <person name="Koch H."/>
            <person name="Frank J."/>
            <person name="Jetten M.S.M."/>
            <person name="van Kessel M.A.H.J."/>
            <person name="Lucker S."/>
        </authorList>
    </citation>
    <scope>NUCLEOTIDE SEQUENCE [LARGE SCALE GENOMIC DNA]</scope>
    <source>
        <strain evidence="11">Comreactor17</strain>
    </source>
</reference>
<accession>A0A7S8IYK0</accession>
<keyword evidence="9" id="KW-0234">DNA repair</keyword>
<keyword evidence="1" id="KW-0540">Nuclease</keyword>
<keyword evidence="4" id="KW-0378">Hydrolase</keyword>
<keyword evidence="8" id="KW-0238">DNA-binding</keyword>